<dbReference type="RefSeq" id="WP_139241556.1">
    <property type="nucleotide sequence ID" value="NZ_FQWD01000003.1"/>
</dbReference>
<proteinExistence type="predicted"/>
<dbReference type="OrthoDB" id="7432173at2"/>
<name>A0A1M5K3T0_9ALTE</name>
<dbReference type="EMBL" id="FQWD01000003">
    <property type="protein sequence ID" value="SHG47159.1"/>
    <property type="molecule type" value="Genomic_DNA"/>
</dbReference>
<organism evidence="1 2">
    <name type="scientific">Marisediminitalea aggregata</name>
    <dbReference type="NCBI Taxonomy" id="634436"/>
    <lineage>
        <taxon>Bacteria</taxon>
        <taxon>Pseudomonadati</taxon>
        <taxon>Pseudomonadota</taxon>
        <taxon>Gammaproteobacteria</taxon>
        <taxon>Alteromonadales</taxon>
        <taxon>Alteromonadaceae</taxon>
        <taxon>Marisediminitalea</taxon>
    </lineage>
</organism>
<accession>A0A1M5K3T0</accession>
<dbReference type="AlphaFoldDB" id="A0A1M5K3T0"/>
<sequence>MTLSKTEFLPALVKKCLISIIFSLTMMPLITKADENTLVVQYAPGEIMQLIAPVTEPEKRALRDRYFEQNAETARKHGYRQEGVLLVDETLSGDFSPNVFVISRWPSLIAQKAFQALPSFLGVKALRREAWEALRLYDHELPDVLSLEFSQDKAYTIAFAWANPSSPGDYAEYLASLPLLLDKVGGRLIHNIEGDRIKCA</sequence>
<keyword evidence="2" id="KW-1185">Reference proteome</keyword>
<protein>
    <recommendedName>
        <fullName evidence="3">DUF1330 domain-containing protein</fullName>
    </recommendedName>
</protein>
<reference evidence="2" key="1">
    <citation type="submission" date="2016-11" db="EMBL/GenBank/DDBJ databases">
        <authorList>
            <person name="Varghese N."/>
            <person name="Submissions S."/>
        </authorList>
    </citation>
    <scope>NUCLEOTIDE SEQUENCE [LARGE SCALE GENOMIC DNA]</scope>
    <source>
        <strain evidence="2">CGMCC 1.8995</strain>
    </source>
</reference>
<evidence type="ECO:0000313" key="2">
    <source>
        <dbReference type="Proteomes" id="UP000184520"/>
    </source>
</evidence>
<dbReference type="Proteomes" id="UP000184520">
    <property type="component" value="Unassembled WGS sequence"/>
</dbReference>
<gene>
    <name evidence="1" type="ORF">SAMN05216361_2350</name>
</gene>
<evidence type="ECO:0008006" key="3">
    <source>
        <dbReference type="Google" id="ProtNLM"/>
    </source>
</evidence>
<evidence type="ECO:0000313" key="1">
    <source>
        <dbReference type="EMBL" id="SHG47159.1"/>
    </source>
</evidence>